<dbReference type="PANTHER" id="PTHR39217:SF1">
    <property type="entry name" value="GLUTATHIONE SYNTHETASE"/>
    <property type="match status" value="1"/>
</dbReference>
<gene>
    <name evidence="2" type="ORF">MBEBAB_0087</name>
</gene>
<dbReference type="InterPro" id="IPR053191">
    <property type="entry name" value="DcsG_Biosynth_Enzyme"/>
</dbReference>
<dbReference type="AlphaFoldDB" id="A0A8E0NAK5"/>
<dbReference type="RefSeq" id="WP_021695933.1">
    <property type="nucleotide sequence ID" value="NZ_BATC01000001.1"/>
</dbReference>
<name>A0A8E0NAK5_9CAUL</name>
<accession>A0A8E0NAK5</accession>
<sequence>MSRIAILTPAPNDPSYAGRWRAVFDRLAPSLREAGLEPVPTAWTEHERDAAALAGFDLVLPLIAWGYHRDHPRWLAACETWRAAGVPVANPAGVLIWNSDKRYLGRLAEAGAPIVPTVYAEGVTQDHIEAAFADFDAEALIVKPAVSGGAYRTTRLRRGETLTETPHGTAMIQPYLTGLETEGELSLLFFGGRFSHAIRKVPAAGDFRSQPDFGGHVTAVTPPDAALAVAERVLSIIGEDLLYARIDLVPGPDGSPVLIEAELIEPDFYLGFDPERGAGFARAVCARLTP</sequence>
<evidence type="ECO:0000259" key="1">
    <source>
        <dbReference type="Pfam" id="PF02955"/>
    </source>
</evidence>
<protein>
    <recommendedName>
        <fullName evidence="1">Prokaryotic glutathione synthetase ATP-binding domain-containing protein</fullName>
    </recommendedName>
</protein>
<dbReference type="InterPro" id="IPR004218">
    <property type="entry name" value="GSHS_ATP-bd"/>
</dbReference>
<evidence type="ECO:0000313" key="3">
    <source>
        <dbReference type="Proteomes" id="UP000016569"/>
    </source>
</evidence>
<dbReference type="GO" id="GO:0004363">
    <property type="term" value="F:glutathione synthase activity"/>
    <property type="evidence" value="ECO:0007669"/>
    <property type="project" value="InterPro"/>
</dbReference>
<comment type="caution">
    <text evidence="2">The sequence shown here is derived from an EMBL/GenBank/DDBJ whole genome shotgun (WGS) entry which is preliminary data.</text>
</comment>
<dbReference type="SUPFAM" id="SSF56059">
    <property type="entry name" value="Glutathione synthetase ATP-binding domain-like"/>
    <property type="match status" value="1"/>
</dbReference>
<dbReference type="GO" id="GO:0005524">
    <property type="term" value="F:ATP binding"/>
    <property type="evidence" value="ECO:0007669"/>
    <property type="project" value="InterPro"/>
</dbReference>
<dbReference type="PANTHER" id="PTHR39217">
    <property type="match status" value="1"/>
</dbReference>
<dbReference type="Pfam" id="PF02955">
    <property type="entry name" value="GSH-S_ATP"/>
    <property type="match status" value="1"/>
</dbReference>
<keyword evidence="3" id="KW-1185">Reference proteome</keyword>
<dbReference type="Gene3D" id="3.30.470.20">
    <property type="entry name" value="ATP-grasp fold, B domain"/>
    <property type="match status" value="1"/>
</dbReference>
<dbReference type="OrthoDB" id="3373978at2"/>
<dbReference type="EMBL" id="BATC01000001">
    <property type="protein sequence ID" value="GAD57837.1"/>
    <property type="molecule type" value="Genomic_DNA"/>
</dbReference>
<proteinExistence type="predicted"/>
<organism evidence="2 3">
    <name type="scientific">Brevundimonas abyssalis TAR-001</name>
    <dbReference type="NCBI Taxonomy" id="1391729"/>
    <lineage>
        <taxon>Bacteria</taxon>
        <taxon>Pseudomonadati</taxon>
        <taxon>Pseudomonadota</taxon>
        <taxon>Alphaproteobacteria</taxon>
        <taxon>Caulobacterales</taxon>
        <taxon>Caulobacteraceae</taxon>
        <taxon>Brevundimonas</taxon>
    </lineage>
</organism>
<reference evidence="3" key="1">
    <citation type="journal article" date="2013" name="Genome Announc.">
        <title>Draft Genome Sequence of the Dimorphic Prosthecate Bacterium Brevundimonas abyssalis TAR-001T.</title>
        <authorList>
            <person name="Tsubouchi T."/>
            <person name="Nishi S."/>
            <person name="Usui K."/>
            <person name="Shimane Y."/>
            <person name="Takaki Y."/>
            <person name="Maruyama T."/>
            <person name="Hatada Y."/>
        </authorList>
    </citation>
    <scope>NUCLEOTIDE SEQUENCE [LARGE SCALE GENOMIC DNA]</scope>
    <source>
        <strain evidence="3">TAR-001</strain>
    </source>
</reference>
<feature type="domain" description="Prokaryotic glutathione synthetase ATP-binding" evidence="1">
    <location>
        <begin position="160"/>
        <end position="249"/>
    </location>
</feature>
<evidence type="ECO:0000313" key="2">
    <source>
        <dbReference type="EMBL" id="GAD57837.1"/>
    </source>
</evidence>
<dbReference type="Proteomes" id="UP000016569">
    <property type="component" value="Unassembled WGS sequence"/>
</dbReference>